<evidence type="ECO:0000256" key="10">
    <source>
        <dbReference type="ARBA" id="ARBA00022989"/>
    </source>
</evidence>
<dbReference type="GO" id="GO:0004674">
    <property type="term" value="F:protein serine/threonine kinase activity"/>
    <property type="evidence" value="ECO:0007669"/>
    <property type="project" value="UniProtKB-KW"/>
</dbReference>
<evidence type="ECO:0000313" key="22">
    <source>
        <dbReference type="Proteomes" id="UP001157006"/>
    </source>
</evidence>
<comment type="catalytic activity">
    <reaction evidence="14">
        <text>L-seryl-[protein] + ATP = O-phospho-L-seryl-[protein] + ADP + H(+)</text>
        <dbReference type="Rhea" id="RHEA:17989"/>
        <dbReference type="Rhea" id="RHEA-COMP:9863"/>
        <dbReference type="Rhea" id="RHEA-COMP:11604"/>
        <dbReference type="ChEBI" id="CHEBI:15378"/>
        <dbReference type="ChEBI" id="CHEBI:29999"/>
        <dbReference type="ChEBI" id="CHEBI:30616"/>
        <dbReference type="ChEBI" id="CHEBI:83421"/>
        <dbReference type="ChEBI" id="CHEBI:456216"/>
    </reaction>
</comment>
<comment type="subcellular location">
    <subcellularLocation>
        <location evidence="1">Membrane</location>
        <topology evidence="1">Single-pass membrane protein</topology>
    </subcellularLocation>
</comment>
<keyword evidence="8" id="KW-0418">Kinase</keyword>
<dbReference type="Pfam" id="PF07714">
    <property type="entry name" value="PK_Tyr_Ser-Thr"/>
    <property type="match status" value="1"/>
</dbReference>
<comment type="catalytic activity">
    <reaction evidence="15">
        <text>L-threonyl-[protein] + ATP = O-phospho-L-threonyl-[protein] + ADP + H(+)</text>
        <dbReference type="Rhea" id="RHEA:46608"/>
        <dbReference type="Rhea" id="RHEA-COMP:11060"/>
        <dbReference type="Rhea" id="RHEA-COMP:11605"/>
        <dbReference type="ChEBI" id="CHEBI:15378"/>
        <dbReference type="ChEBI" id="CHEBI:30013"/>
        <dbReference type="ChEBI" id="CHEBI:30616"/>
        <dbReference type="ChEBI" id="CHEBI:61977"/>
        <dbReference type="ChEBI" id="CHEBI:456216"/>
    </reaction>
</comment>
<evidence type="ECO:0000256" key="6">
    <source>
        <dbReference type="ARBA" id="ARBA00022737"/>
    </source>
</evidence>
<keyword evidence="9 16" id="KW-0067">ATP-binding</keyword>
<dbReference type="PANTHER" id="PTHR27002">
    <property type="entry name" value="RECEPTOR-LIKE SERINE/THREONINE-PROTEIN KINASE SD1-8"/>
    <property type="match status" value="1"/>
</dbReference>
<evidence type="ECO:0000256" key="3">
    <source>
        <dbReference type="ARBA" id="ARBA00022679"/>
    </source>
</evidence>
<dbReference type="SMART" id="SM00220">
    <property type="entry name" value="S_TKc"/>
    <property type="match status" value="1"/>
</dbReference>
<keyword evidence="11 17" id="KW-0472">Membrane</keyword>
<evidence type="ECO:0000259" key="20">
    <source>
        <dbReference type="PROSITE" id="PS51473"/>
    </source>
</evidence>
<dbReference type="CDD" id="cd23509">
    <property type="entry name" value="Gnk2-like"/>
    <property type="match status" value="2"/>
</dbReference>
<sequence length="646" mass="73716">MAYNPNQKLFSITLLFCIIFSPTETASTFSHYNCTNIQTFNPKSTYKINLNSLLSTLSSKASDTLNHGYYNTSIISTIDETQDTVYGLYMCIGNTNHCGECVRNSTKTLTTMCDSKEAIIWSDECLVRYSDRSFFDTLEESPSWCVKDSIDYQGPLDGFNKMLSSLMVDLVTQANGNSKGKVNKIVLKKAIFYEDKFLYGLAQCIPNLSNDNCMKCLKDAIEYLQTSCARGKLRGSVLYPSCIVRYDPSPFFALARGQEKENGVPRYSIILHVLVPITIFSVTVFIFTYYVLCRRARKNLKYHKENFGEDISSEVHSLQFDFDIIRLATNKFSDDNKIGEGGFGDVYKGMFPNGFEIAVKRLIRNSSQGAVEFKNEVLLIAKLQHRNLVRLLGFCIQRNEKILIYEYMHNKSLDYYLFSPENHKKLTWHARHKIIRGIARGILYLHEDSHLKIIHCDLKPSNILLDHKMNAKISDFGLARIVAIDQMQGNTSIIAGTYGYMSPEYAMLGQFSEKSDVFSFGVIILEIVSGKRNIDYNGVDSIDDLVSHAWKKWWENRQLELLDSALVYSFSETEVNRCIQIGLLCVQENPDRRPTMATIALYFNCDSIDLPLPQQPAFYMRGKIESKVASKKQMTGQPRSYSVTRF</sequence>
<dbReference type="Pfam" id="PF01657">
    <property type="entry name" value="Stress-antifung"/>
    <property type="match status" value="2"/>
</dbReference>
<feature type="domain" description="Gnk2-homologous" evidence="20">
    <location>
        <begin position="28"/>
        <end position="134"/>
    </location>
</feature>
<dbReference type="PROSITE" id="PS51473">
    <property type="entry name" value="GNK2"/>
    <property type="match status" value="2"/>
</dbReference>
<dbReference type="PROSITE" id="PS50011">
    <property type="entry name" value="PROTEIN_KINASE_DOM"/>
    <property type="match status" value="1"/>
</dbReference>
<dbReference type="InterPro" id="IPR000719">
    <property type="entry name" value="Prot_kinase_dom"/>
</dbReference>
<protein>
    <recommendedName>
        <fullName evidence="23">Cysteine-rich receptor-kinase-like protein</fullName>
    </recommendedName>
</protein>
<evidence type="ECO:0000256" key="9">
    <source>
        <dbReference type="ARBA" id="ARBA00022840"/>
    </source>
</evidence>
<gene>
    <name evidence="21" type="ORF">VFH_II096920</name>
</gene>
<keyword evidence="5 18" id="KW-0732">Signal</keyword>
<dbReference type="Gene3D" id="3.30.430.20">
    <property type="entry name" value="Gnk2 domain, C-X8-C-X2-C motif"/>
    <property type="match status" value="2"/>
</dbReference>
<feature type="chain" id="PRO_5043651050" description="Cysteine-rich receptor-kinase-like protein" evidence="18">
    <location>
        <begin position="26"/>
        <end position="646"/>
    </location>
</feature>
<reference evidence="21 22" key="1">
    <citation type="submission" date="2023-01" db="EMBL/GenBank/DDBJ databases">
        <authorList>
            <person name="Kreplak J."/>
        </authorList>
    </citation>
    <scope>NUCLEOTIDE SEQUENCE [LARGE SCALE GENOMIC DNA]</scope>
</reference>
<feature type="signal peptide" evidence="18">
    <location>
        <begin position="1"/>
        <end position="25"/>
    </location>
</feature>
<evidence type="ECO:0000256" key="13">
    <source>
        <dbReference type="ARBA" id="ARBA00023180"/>
    </source>
</evidence>
<evidence type="ECO:0000256" key="2">
    <source>
        <dbReference type="ARBA" id="ARBA00022527"/>
    </source>
</evidence>
<evidence type="ECO:0000256" key="17">
    <source>
        <dbReference type="SAM" id="Phobius"/>
    </source>
</evidence>
<dbReference type="PROSITE" id="PS00107">
    <property type="entry name" value="PROTEIN_KINASE_ATP"/>
    <property type="match status" value="1"/>
</dbReference>
<proteinExistence type="predicted"/>
<feature type="transmembrane region" description="Helical" evidence="17">
    <location>
        <begin position="269"/>
        <end position="292"/>
    </location>
</feature>
<evidence type="ECO:0000256" key="4">
    <source>
        <dbReference type="ARBA" id="ARBA00022692"/>
    </source>
</evidence>
<keyword evidence="13" id="KW-0325">Glycoprotein</keyword>
<dbReference type="GO" id="GO:0005524">
    <property type="term" value="F:ATP binding"/>
    <property type="evidence" value="ECO:0007669"/>
    <property type="project" value="UniProtKB-UniRule"/>
</dbReference>
<evidence type="ECO:0000313" key="21">
    <source>
        <dbReference type="EMBL" id="CAI8597774.1"/>
    </source>
</evidence>
<evidence type="ECO:0000256" key="16">
    <source>
        <dbReference type="PROSITE-ProRule" id="PRU10141"/>
    </source>
</evidence>
<keyword evidence="10 17" id="KW-1133">Transmembrane helix</keyword>
<keyword evidence="6" id="KW-0677">Repeat</keyword>
<dbReference type="CDD" id="cd14066">
    <property type="entry name" value="STKc_IRAK"/>
    <property type="match status" value="1"/>
</dbReference>
<evidence type="ECO:0000256" key="8">
    <source>
        <dbReference type="ARBA" id="ARBA00022777"/>
    </source>
</evidence>
<dbReference type="PROSITE" id="PS00108">
    <property type="entry name" value="PROTEIN_KINASE_ST"/>
    <property type="match status" value="1"/>
</dbReference>
<evidence type="ECO:0000256" key="18">
    <source>
        <dbReference type="SAM" id="SignalP"/>
    </source>
</evidence>
<dbReference type="GO" id="GO:0042742">
    <property type="term" value="P:defense response to bacterium"/>
    <property type="evidence" value="ECO:0007669"/>
    <property type="project" value="TreeGrafter"/>
</dbReference>
<keyword evidence="12" id="KW-0675">Receptor</keyword>
<dbReference type="PANTHER" id="PTHR27002:SF589">
    <property type="entry name" value="CYSTEINE-RICH RECEPTOR-KINASE-LIKE PROTEIN"/>
    <property type="match status" value="1"/>
</dbReference>
<keyword evidence="2" id="KW-0723">Serine/threonine-protein kinase</keyword>
<dbReference type="Proteomes" id="UP001157006">
    <property type="component" value="Chromosome 2"/>
</dbReference>
<keyword evidence="3" id="KW-0808">Transferase</keyword>
<dbReference type="AlphaFoldDB" id="A0AAV0ZLI9"/>
<evidence type="ECO:0000256" key="5">
    <source>
        <dbReference type="ARBA" id="ARBA00022729"/>
    </source>
</evidence>
<dbReference type="Gene3D" id="1.10.510.10">
    <property type="entry name" value="Transferase(Phosphotransferase) domain 1"/>
    <property type="match status" value="1"/>
</dbReference>
<evidence type="ECO:0000256" key="1">
    <source>
        <dbReference type="ARBA" id="ARBA00004167"/>
    </source>
</evidence>
<accession>A0AAV0ZLI9</accession>
<dbReference type="InterPro" id="IPR008271">
    <property type="entry name" value="Ser/Thr_kinase_AS"/>
</dbReference>
<dbReference type="SUPFAM" id="SSF56112">
    <property type="entry name" value="Protein kinase-like (PK-like)"/>
    <property type="match status" value="1"/>
</dbReference>
<feature type="domain" description="Protein kinase" evidence="19">
    <location>
        <begin position="332"/>
        <end position="603"/>
    </location>
</feature>
<dbReference type="FunFam" id="3.30.200.20:FF:000142">
    <property type="entry name" value="Cysteine-rich receptor-like protein kinase 10"/>
    <property type="match status" value="1"/>
</dbReference>
<evidence type="ECO:0000259" key="19">
    <source>
        <dbReference type="PROSITE" id="PS50011"/>
    </source>
</evidence>
<feature type="domain" description="Gnk2-homologous" evidence="20">
    <location>
        <begin position="140"/>
        <end position="251"/>
    </location>
</feature>
<evidence type="ECO:0000256" key="7">
    <source>
        <dbReference type="ARBA" id="ARBA00022741"/>
    </source>
</evidence>
<dbReference type="InterPro" id="IPR011009">
    <property type="entry name" value="Kinase-like_dom_sf"/>
</dbReference>
<keyword evidence="7 16" id="KW-0547">Nucleotide-binding</keyword>
<evidence type="ECO:0000256" key="11">
    <source>
        <dbReference type="ARBA" id="ARBA00023136"/>
    </source>
</evidence>
<keyword evidence="22" id="KW-1185">Reference proteome</keyword>
<dbReference type="InterPro" id="IPR001245">
    <property type="entry name" value="Ser-Thr/Tyr_kinase_cat_dom"/>
</dbReference>
<organism evidence="21 22">
    <name type="scientific">Vicia faba</name>
    <name type="common">Broad bean</name>
    <name type="synonym">Faba vulgaris</name>
    <dbReference type="NCBI Taxonomy" id="3906"/>
    <lineage>
        <taxon>Eukaryota</taxon>
        <taxon>Viridiplantae</taxon>
        <taxon>Streptophyta</taxon>
        <taxon>Embryophyta</taxon>
        <taxon>Tracheophyta</taxon>
        <taxon>Spermatophyta</taxon>
        <taxon>Magnoliopsida</taxon>
        <taxon>eudicotyledons</taxon>
        <taxon>Gunneridae</taxon>
        <taxon>Pentapetalae</taxon>
        <taxon>rosids</taxon>
        <taxon>fabids</taxon>
        <taxon>Fabales</taxon>
        <taxon>Fabaceae</taxon>
        <taxon>Papilionoideae</taxon>
        <taxon>50 kb inversion clade</taxon>
        <taxon>NPAAA clade</taxon>
        <taxon>Hologalegina</taxon>
        <taxon>IRL clade</taxon>
        <taxon>Fabeae</taxon>
        <taxon>Vicia</taxon>
    </lineage>
</organism>
<evidence type="ECO:0000256" key="14">
    <source>
        <dbReference type="ARBA" id="ARBA00047558"/>
    </source>
</evidence>
<feature type="binding site" evidence="16">
    <location>
        <position position="360"/>
    </location>
    <ligand>
        <name>ATP</name>
        <dbReference type="ChEBI" id="CHEBI:30616"/>
    </ligand>
</feature>
<name>A0AAV0ZLI9_VICFA</name>
<dbReference type="Gene3D" id="3.30.200.20">
    <property type="entry name" value="Phosphorylase Kinase, domain 1"/>
    <property type="match status" value="1"/>
</dbReference>
<dbReference type="GO" id="GO:0005886">
    <property type="term" value="C:plasma membrane"/>
    <property type="evidence" value="ECO:0007669"/>
    <property type="project" value="TreeGrafter"/>
</dbReference>
<evidence type="ECO:0008006" key="23">
    <source>
        <dbReference type="Google" id="ProtNLM"/>
    </source>
</evidence>
<dbReference type="EMBL" id="OX451737">
    <property type="protein sequence ID" value="CAI8597774.1"/>
    <property type="molecule type" value="Genomic_DNA"/>
</dbReference>
<evidence type="ECO:0000256" key="15">
    <source>
        <dbReference type="ARBA" id="ARBA00047951"/>
    </source>
</evidence>
<dbReference type="FunFam" id="1.10.510.10:FF:000129">
    <property type="entry name" value="cysteine-rich receptor-like protein kinase 10"/>
    <property type="match status" value="1"/>
</dbReference>
<dbReference type="InterPro" id="IPR002902">
    <property type="entry name" value="GNK2"/>
</dbReference>
<dbReference type="InterPro" id="IPR017441">
    <property type="entry name" value="Protein_kinase_ATP_BS"/>
</dbReference>
<evidence type="ECO:0000256" key="12">
    <source>
        <dbReference type="ARBA" id="ARBA00023170"/>
    </source>
</evidence>
<dbReference type="InterPro" id="IPR038408">
    <property type="entry name" value="GNK2_sf"/>
</dbReference>
<keyword evidence="4 17" id="KW-0812">Transmembrane</keyword>